<dbReference type="RefSeq" id="WP_346757223.1">
    <property type="nucleotide sequence ID" value="NZ_JAUJEB010000001.1"/>
</dbReference>
<name>A0ABT8L630_9BACT</name>
<keyword evidence="3" id="KW-1185">Reference proteome</keyword>
<protein>
    <submittedName>
        <fullName evidence="2">Uncharacterized protein</fullName>
    </submittedName>
</protein>
<reference evidence="2" key="1">
    <citation type="submission" date="2023-06" db="EMBL/GenBank/DDBJ databases">
        <title>Genomic of Agaribacillus aureum.</title>
        <authorList>
            <person name="Wang G."/>
        </authorList>
    </citation>
    <scope>NUCLEOTIDE SEQUENCE</scope>
    <source>
        <strain evidence="2">BMA12</strain>
    </source>
</reference>
<evidence type="ECO:0000313" key="3">
    <source>
        <dbReference type="Proteomes" id="UP001172083"/>
    </source>
</evidence>
<organism evidence="2 3">
    <name type="scientific">Agaribacillus aureus</name>
    <dbReference type="NCBI Taxonomy" id="3051825"/>
    <lineage>
        <taxon>Bacteria</taxon>
        <taxon>Pseudomonadati</taxon>
        <taxon>Bacteroidota</taxon>
        <taxon>Cytophagia</taxon>
        <taxon>Cytophagales</taxon>
        <taxon>Splendidivirgaceae</taxon>
        <taxon>Agaribacillus</taxon>
    </lineage>
</organism>
<comment type="caution">
    <text evidence="2">The sequence shown here is derived from an EMBL/GenBank/DDBJ whole genome shotgun (WGS) entry which is preliminary data.</text>
</comment>
<evidence type="ECO:0000313" key="2">
    <source>
        <dbReference type="EMBL" id="MDN5211896.1"/>
    </source>
</evidence>
<keyword evidence="1" id="KW-0732">Signal</keyword>
<dbReference type="Proteomes" id="UP001172083">
    <property type="component" value="Unassembled WGS sequence"/>
</dbReference>
<feature type="signal peptide" evidence="1">
    <location>
        <begin position="1"/>
        <end position="20"/>
    </location>
</feature>
<gene>
    <name evidence="2" type="ORF">QQ020_07530</name>
</gene>
<accession>A0ABT8L630</accession>
<feature type="chain" id="PRO_5046470092" evidence="1">
    <location>
        <begin position="21"/>
        <end position="132"/>
    </location>
</feature>
<evidence type="ECO:0000256" key="1">
    <source>
        <dbReference type="SAM" id="SignalP"/>
    </source>
</evidence>
<sequence length="132" mass="14731">MKTFQQSTLLIVLISFFASAFTVETFSDFTIKVEGIEDRDLMREGLALSELALMTIGTNVENMRVDAFEISLARGSRLVSPTKPVQGNSFDLTTYAELARPGDRFALKLKVIKAEEGKSPVNKQFYVTFPVK</sequence>
<dbReference type="EMBL" id="JAUJEB010000001">
    <property type="protein sequence ID" value="MDN5211896.1"/>
    <property type="molecule type" value="Genomic_DNA"/>
</dbReference>
<proteinExistence type="predicted"/>